<evidence type="ECO:0000256" key="2">
    <source>
        <dbReference type="SAM" id="MobiDB-lite"/>
    </source>
</evidence>
<feature type="compositionally biased region" description="Low complexity" evidence="2">
    <location>
        <begin position="3515"/>
        <end position="3555"/>
    </location>
</feature>
<feature type="compositionally biased region" description="Low complexity" evidence="2">
    <location>
        <begin position="2742"/>
        <end position="2753"/>
    </location>
</feature>
<feature type="compositionally biased region" description="Gly residues" evidence="2">
    <location>
        <begin position="744"/>
        <end position="758"/>
    </location>
</feature>
<feature type="compositionally biased region" description="Pro residues" evidence="2">
    <location>
        <begin position="3082"/>
        <end position="3098"/>
    </location>
</feature>
<feature type="compositionally biased region" description="Polar residues" evidence="2">
    <location>
        <begin position="2641"/>
        <end position="2659"/>
    </location>
</feature>
<feature type="compositionally biased region" description="Low complexity" evidence="2">
    <location>
        <begin position="2872"/>
        <end position="2885"/>
    </location>
</feature>
<evidence type="ECO:0000313" key="3">
    <source>
        <dbReference type="EMBL" id="KAG2486072.1"/>
    </source>
</evidence>
<organism evidence="3 4">
    <name type="scientific">Edaphochlamys debaryana</name>
    <dbReference type="NCBI Taxonomy" id="47281"/>
    <lineage>
        <taxon>Eukaryota</taxon>
        <taxon>Viridiplantae</taxon>
        <taxon>Chlorophyta</taxon>
        <taxon>core chlorophytes</taxon>
        <taxon>Chlorophyceae</taxon>
        <taxon>CS clade</taxon>
        <taxon>Chlamydomonadales</taxon>
        <taxon>Chlamydomonadales incertae sedis</taxon>
        <taxon>Edaphochlamys</taxon>
    </lineage>
</organism>
<proteinExistence type="predicted"/>
<name>A0A836BRF2_9CHLO</name>
<feature type="region of interest" description="Disordered" evidence="2">
    <location>
        <begin position="3438"/>
        <end position="3643"/>
    </location>
</feature>
<feature type="compositionally biased region" description="Low complexity" evidence="2">
    <location>
        <begin position="2661"/>
        <end position="2680"/>
    </location>
</feature>
<accession>A0A836BRF2</accession>
<feature type="compositionally biased region" description="Low complexity" evidence="2">
    <location>
        <begin position="713"/>
        <end position="724"/>
    </location>
</feature>
<sequence length="3763" mass="375767">MEDGFIIRGVHRESSVSHKEAPGSMVMRNQSFIGGATQPAPVYRPRARPVHITQESKDNKQMAETRRQQGIKQFRVTAQLAKMAAHTRMAKGGMGATVANQIVAKKWKEIGNMLKHTAGGVSKMMEIVDKEKKGYASAAQEALRLAAVGVLGVKLTVRSEKELQHLSYLNQGDASLYTPEAMSARLAIKSTEEFRAAVRGWWQWLPLCTMPPEDRLTIDERLMPKEMRGMTKPVYCAMAAIIQRALLPRFGVKPNINYEPEEDWHFDCRGKRFLLFPQLLGALFELADMWCPTIEVDDYVTIVKELLEQVKTLEGRHGLFSKLLRKYQRKYGARAEHQLPISGGYVVEYDGKEGKARTGVAVDDTPHLSASGDAVTKAAALAAAAAQRDEADAMMQALADEDDGDDHAAATNWWAKVVERNRKFLAAKAARDRALAEVAAAAAAADAAEAEAAEAEGRRGSQGQHPDAFGSLYESRDPTVDGGTDAGSINSIWQNFPVPALPAELDKDSDSRAASPVAVNRMGKGVKGQLNPGEGPPPILATLREAVTDALGEVGAGAEGAMRADGTIAVQQVGSGTLAGLIKVLVDMKRMNTRHIRLLMTDFTGPRPAPVQAFPPAQRVGSTGLRRHGLAAGLAAASAPGLGRSRSRAGSMAAMANPSQRAALFAAMEGAEGAGEDPSASSVGVGASQATLGSLDSSALAASSSLGPGGSVLLSAEPSAAPGAGKPGPGPPSLGGEPSDLLVEGGGSGAGGLGTEEGGNGEEGGEDGGGEEGEGEGVQQGELLLDPVTLAAMRAALQEADLGGAALPDLIAPHGLGLTEDVPPEILTKVADILAAAGFESKTIVSFLFPPEEALEAASGSRLSDVQLNAMKHALDKLNAMKHALDKAGMAEQIDLVRTWAADIRTIQTMSATLEAAGFTPLEVHRFIAPAASTALIDALHRGGLTPAAAAGLLRADGTLSLAMSGPDLAEAAEAMAMAGFTAQQMVHAMGADAAAVPPLEPALLQSVRDALLSEGFSEDELTGAVLVGDGSALQDGVGAVTLARLVASLVRAGMGVDLIRRFLRYDVVRGAAQPLPVTTLSAMNNAIEQAGLNGSPNRFIIPEAGVVPMLPDFSGVAPEAGAGIVAQVGSTLVEAMFKPSQIRAFLMPDVSRANSYAPGSGIPGQTGQPGPPYGVPVPPGLNLAAQGGGAGGLGLQAGGKAHPGWAANVAGVAGSFAGSPLVQSQSGGIGWAGPPGPAPPALPRRHHLTARDIVVFRTVLMAAGFTAQDLMDLIRPDGRGLDPDADSDLACRAVAALAAAGFRGHEIQLYIALRDPAPALTPAEAAAARAALSQAGFPSGQLQGLIRYDGLGLASDPEPDPLAMSQIAVVLASAGFPTFHIAQYLAPALPLIPVDVAERGRYYQIWHTGGEDGHVSRAVSTAPTTAPWEVTDEDGLLDSDEEEAEDAAEMEERREIEAGIFSSPGEELGSAQVEIIAHPEAATEPGAEGEGGEPEPERDHGPHRYRGGRARSDSGEAQAHAGPGQAQAGPDGGEGEGAHHGAAEGGEEEAEPKSALKTGGKGDGKSRPVTKGGIKFAEEVPVPSASVEASKAAAAAAAAALMARAVEKETSPLGRLVLDDETLGAMRFAVPKRCKGLTFKQMRQLGPHLGDTWNSAVTTITGTAPPAGAAAAVGAVAAAAAAAAGPAGPASGPGPNTAVLPVATASAAGINISAGGAGGGGSVTAGSNPGTPSAGAHMLGSGLAPSAPPPAPVRPWLPSDHQVTQRITRGLAYEGFSPAQIRRFFLQPVVAAAQDALDAGQVDPEEAAEAAAGVDVFDHITPSLLALIRALLKASGFTDAHLESLFASDRRRLDPDWDSESCAMLVAAMAAAGWPAHLIRIQLTTGPPVPALTPDTLGSINEALLDCGFSRRQLALVLRRDHSGPGPVVDATTLAQMAAALSQAGFSTGQLCQFLGPSPVTNSAAAAAAPPATAGSRGLLTPLLTAIAASAAAATASPTGMSLPAMNPTSKPLTAATAAAALAAATAATGAPQPFNPAGGSAAATAASALGLTVLLSAMALVPEALDSRGVMDVRNVAASCGISSRALADMIRPDGRGMTPHADPRVVERVGQHMANQGFTPAQVRYFLLPHGGSEYGKFDTTTAAAVRATLLAAGFGHAELKALLGPANNTNFGNVVLQTASPLQLATVCFALAASGATADQIRHFLRPPPSVTPHNDAAAALPPPVAGAVREALLAAGYGRDVMARMIKRDGTGLRADVGPLRLAQVVAAMSVANFPASTIRMFCRPMGGVSPALAHSLRAALERAPGFSRERVKKVFSPEGNELAEDIDAVTLAEVAAALHDAGYSSDVIRQLMAIPGLPLPQPAPPASSLPPPSESAFSEPPMRGENSTGSDGGAAALAASLQLPDGLGSGLGSGPNTGRDVSPSRLRAVSLANSQPPAGTQSDPGTGGRGDGQSPKRERGGARAAPAPAPPPVSLLPPAKLASMKEAFFSHQASIRSRASSVLSGAGGSGALPSLDFAVAQDPAMVAIALAQAAFTTDDIRAFLSTDPRLLAGSGGGAVSLPAAAAAASGGSYGAAALAGREGAGPEGGVSGGGLPRGRNSSTGLAGGSSGGAGPQGGASLPGTGRISDPGYSRGTRQAPVQSRLSKATSIPNLSGAESEASEAEASAASSPSAQDPVQQLLSGIPPIGSGSARHPAPAATAAASGGPAGAAGPGPGPAPTDAGLGGGSQTASTTSVGATDGVAGSASGAGSGGAAASEPSGGGVGAAAEQGPASSARPGSAGQLAPLQARPQVPGATEAAAGAGAQQAAAPSGGGAGPQASGPSGSGPAPMLPPPLAVPPAQAAAAAAAAASTAAGQQPQPPQQQPLANGQPPVAGGAYVPGGGGQLAQVAQPPGRAAAAAVAVAGGVPPPQAPAQQQQQPRRPPQHDFHYAAPPAHAAAAAAGSRPSSSPAAGAPAAAAAAAPPASAGQLLRWLTGRSRPAAAAPDGVPAGLEDQLAGYLHSTLLRLVGPEALAPAATAAAVAVPAPAPPPPPQGPSAGAQQPAQPSPHPLQQPHQPQPQPQQSQPQQPQAGPSQPPLAPQPLPPQPLQPPLVRLLSRMLGATLRKSRNADRSAPHQAWPAPAPAPAPAPEQGPAAVAAAAEAPAAAGATVAAAPARATSAGSAGAAPVAAAPPPPPPPMTQAQQAAATQAVASVLSALLHRTPGGAAPGGGLDPEAAAPSVLRLAVVAAARAGALAEADWMLEAIPPPPPPAHPYQAQPLQAQTLQAQTQTYRSTGTQSYAVPQPYYAATQPYTSYAPPQPLYPEASGMTGGSAAARRSMVTTGPPESGILRPLPAGYARGFGDQGVTRRLPPPMTQSAGGSLLDATANRWGHVGGGGPYGNPYAAAVPNPYSVASYGNGSGTNSPTSIGLPAGGLQYKSMPARANPSYAAAKAGSPRETLPPWPLQRAFLPPTNSAAHNPLGPEGSSGRLGAPDSPSAPGSPALGRNAPDSPASRSGVGAGAGGVVLPPAARGGPGRPASPSAGGAPRPASAGAADAEAPDAGSSRLPALPPLLTRSGSTGRILDDALASPTASPRGGRGPGADGPRPRPSTGGAATPGSPAAASSPAPEPPPARLQPLALPGGAGGGGLLSPSNLAAAMEAAGAGPGGPWSGGEALFARLLAELLRWYEAPAGDAWSASAQAPPPGWIAAQRARLSAQLARLGPEPPEPRPPPPPPPHAAAPSLPPAVAAPGPEPGEPGPTFLITQAPVDET</sequence>
<feature type="compositionally biased region" description="Acidic residues" evidence="2">
    <location>
        <begin position="1431"/>
        <end position="1450"/>
    </location>
</feature>
<evidence type="ECO:0000313" key="4">
    <source>
        <dbReference type="Proteomes" id="UP000612055"/>
    </source>
</evidence>
<feature type="compositionally biased region" description="Low complexity" evidence="2">
    <location>
        <begin position="2702"/>
        <end position="2712"/>
    </location>
</feature>
<dbReference type="PANTHER" id="PTHR13037:SF24">
    <property type="entry name" value="POLYCOMB PROTEIN PCL-RELATED"/>
    <property type="match status" value="1"/>
</dbReference>
<keyword evidence="1" id="KW-0945">Host-virus interaction</keyword>
<feature type="compositionally biased region" description="Pro residues" evidence="2">
    <location>
        <begin position="3053"/>
        <end position="3068"/>
    </location>
</feature>
<feature type="compositionally biased region" description="Low complexity" evidence="2">
    <location>
        <begin position="2895"/>
        <end position="2914"/>
    </location>
</feature>
<feature type="region of interest" description="Disordered" evidence="2">
    <location>
        <begin position="1414"/>
        <end position="1453"/>
    </location>
</feature>
<reference evidence="3" key="1">
    <citation type="journal article" date="2020" name="bioRxiv">
        <title>Comparative genomics of Chlamydomonas.</title>
        <authorList>
            <person name="Craig R.J."/>
            <person name="Hasan A.R."/>
            <person name="Ness R.W."/>
            <person name="Keightley P.D."/>
        </authorList>
    </citation>
    <scope>NUCLEOTIDE SEQUENCE</scope>
    <source>
        <strain evidence="3">CCAP 11/70</strain>
    </source>
</reference>
<protein>
    <submittedName>
        <fullName evidence="3">Uncharacterized protein</fullName>
    </submittedName>
</protein>
<comment type="caution">
    <text evidence="3">The sequence shown here is derived from an EMBL/GenBank/DDBJ whole genome shotgun (WGS) entry which is preliminary data.</text>
</comment>
<dbReference type="EMBL" id="JAEHOE010000118">
    <property type="protein sequence ID" value="KAG2486074.1"/>
    <property type="molecule type" value="Genomic_DNA"/>
</dbReference>
<feature type="compositionally biased region" description="Low complexity" evidence="2">
    <location>
        <begin position="1516"/>
        <end position="1530"/>
    </location>
</feature>
<feature type="compositionally biased region" description="Low complexity" evidence="2">
    <location>
        <begin position="3069"/>
        <end position="3081"/>
    </location>
</feature>
<feature type="region of interest" description="Disordered" evidence="2">
    <location>
        <begin position="1484"/>
        <end position="1573"/>
    </location>
</feature>
<feature type="region of interest" description="Disordered" evidence="2">
    <location>
        <begin position="713"/>
        <end position="777"/>
    </location>
</feature>
<feature type="compositionally biased region" description="Polar residues" evidence="2">
    <location>
        <begin position="2437"/>
        <end position="2450"/>
    </location>
</feature>
<feature type="region of interest" description="Disordered" evidence="2">
    <location>
        <begin position="2588"/>
        <end position="2974"/>
    </location>
</feature>
<dbReference type="OrthoDB" id="547273at2759"/>
<feature type="compositionally biased region" description="Low complexity" evidence="2">
    <location>
        <begin position="2806"/>
        <end position="2818"/>
    </location>
</feature>
<feature type="compositionally biased region" description="Low complexity" evidence="2">
    <location>
        <begin position="3140"/>
        <end position="3178"/>
    </location>
</feature>
<dbReference type="Proteomes" id="UP000612055">
    <property type="component" value="Unassembled WGS sequence"/>
</dbReference>
<dbReference type="PANTHER" id="PTHR13037">
    <property type="entry name" value="FORMIN"/>
    <property type="match status" value="1"/>
</dbReference>
<feature type="compositionally biased region" description="Low complexity" evidence="2">
    <location>
        <begin position="3600"/>
        <end position="3617"/>
    </location>
</feature>
<keyword evidence="4" id="KW-1185">Reference proteome</keyword>
<feature type="compositionally biased region" description="Pro residues" evidence="2">
    <location>
        <begin position="3129"/>
        <end position="3139"/>
    </location>
</feature>
<dbReference type="EMBL" id="JAEHOE010000118">
    <property type="protein sequence ID" value="KAG2486073.1"/>
    <property type="molecule type" value="Genomic_DNA"/>
</dbReference>
<feature type="compositionally biased region" description="Gly residues" evidence="2">
    <location>
        <begin position="2588"/>
        <end position="2602"/>
    </location>
</feature>
<feature type="compositionally biased region" description="Low complexity" evidence="2">
    <location>
        <begin position="2825"/>
        <end position="2836"/>
    </location>
</feature>
<feature type="region of interest" description="Disordered" evidence="2">
    <location>
        <begin position="3706"/>
        <end position="3763"/>
    </location>
</feature>
<feature type="region of interest" description="Disordered" evidence="2">
    <location>
        <begin position="636"/>
        <end position="655"/>
    </location>
</feature>
<feature type="compositionally biased region" description="Low complexity" evidence="2">
    <location>
        <begin position="2939"/>
        <end position="2974"/>
    </location>
</feature>
<feature type="region of interest" description="Disordered" evidence="2">
    <location>
        <begin position="452"/>
        <end position="488"/>
    </location>
</feature>
<feature type="compositionally biased region" description="Acidic residues" evidence="2">
    <location>
        <begin position="759"/>
        <end position="775"/>
    </location>
</feature>
<gene>
    <name evidence="3" type="ORF">HYH03_015277</name>
</gene>
<feature type="region of interest" description="Disordered" evidence="2">
    <location>
        <begin position="3032"/>
        <end position="3196"/>
    </location>
</feature>
<dbReference type="EMBL" id="JAEHOE010000118">
    <property type="protein sequence ID" value="KAG2486072.1"/>
    <property type="molecule type" value="Genomic_DNA"/>
</dbReference>
<feature type="compositionally biased region" description="Pro residues" evidence="2">
    <location>
        <begin position="3034"/>
        <end position="3043"/>
    </location>
</feature>
<feature type="compositionally biased region" description="Pro residues" evidence="2">
    <location>
        <begin position="2368"/>
        <end position="2379"/>
    </location>
</feature>
<feature type="compositionally biased region" description="Gly residues" evidence="2">
    <location>
        <begin position="2611"/>
        <end position="2623"/>
    </location>
</feature>
<feature type="compositionally biased region" description="Low complexity" evidence="2">
    <location>
        <begin position="3480"/>
        <end position="3507"/>
    </location>
</feature>
<feature type="compositionally biased region" description="Low complexity" evidence="2">
    <location>
        <begin position="2380"/>
        <end position="2399"/>
    </location>
</feature>
<feature type="compositionally biased region" description="Low complexity" evidence="2">
    <location>
        <begin position="2846"/>
        <end position="2865"/>
    </location>
</feature>
<evidence type="ECO:0000256" key="1">
    <source>
        <dbReference type="ARBA" id="ARBA00022581"/>
    </source>
</evidence>
<feature type="region of interest" description="Disordered" evidence="2">
    <location>
        <begin position="2437"/>
        <end position="2479"/>
    </location>
</feature>
<feature type="region of interest" description="Disordered" evidence="2">
    <location>
        <begin position="2368"/>
        <end position="2399"/>
    </location>
</feature>
<feature type="compositionally biased region" description="Pro residues" evidence="2">
    <location>
        <begin position="3715"/>
        <end position="3736"/>
    </location>
</feature>
<feature type="compositionally biased region" description="Pro residues" evidence="2">
    <location>
        <begin position="3179"/>
        <end position="3188"/>
    </location>
</feature>